<keyword evidence="1" id="KW-1133">Transmembrane helix</keyword>
<accession>A0ABN5F5Q6</accession>
<keyword evidence="1" id="KW-0472">Membrane</keyword>
<evidence type="ECO:0000259" key="2">
    <source>
        <dbReference type="Pfam" id="PF00534"/>
    </source>
</evidence>
<gene>
    <name evidence="3" type="ORF">BTO15_12180</name>
</gene>
<keyword evidence="4" id="KW-1185">Reference proteome</keyword>
<dbReference type="Gene3D" id="3.40.50.2000">
    <property type="entry name" value="Glycogen Phosphorylase B"/>
    <property type="match status" value="2"/>
</dbReference>
<protein>
    <recommendedName>
        <fullName evidence="2">Glycosyl transferase family 1 domain-containing protein</fullName>
    </recommendedName>
</protein>
<dbReference type="CDD" id="cd03801">
    <property type="entry name" value="GT4_PimA-like"/>
    <property type="match status" value="1"/>
</dbReference>
<dbReference type="EMBL" id="CP019336">
    <property type="protein sequence ID" value="AUC22798.1"/>
    <property type="molecule type" value="Genomic_DNA"/>
</dbReference>
<evidence type="ECO:0000313" key="4">
    <source>
        <dbReference type="Proteomes" id="UP000232721"/>
    </source>
</evidence>
<evidence type="ECO:0000313" key="3">
    <source>
        <dbReference type="EMBL" id="AUC22798.1"/>
    </source>
</evidence>
<dbReference type="PANTHER" id="PTHR45947:SF3">
    <property type="entry name" value="SULFOQUINOVOSYL TRANSFERASE SQD2"/>
    <property type="match status" value="1"/>
</dbReference>
<dbReference type="InterPro" id="IPR001296">
    <property type="entry name" value="Glyco_trans_1"/>
</dbReference>
<organism evidence="3 4">
    <name type="scientific">Polaribacter sejongensis</name>
    <dbReference type="NCBI Taxonomy" id="985043"/>
    <lineage>
        <taxon>Bacteria</taxon>
        <taxon>Pseudomonadati</taxon>
        <taxon>Bacteroidota</taxon>
        <taxon>Flavobacteriia</taxon>
        <taxon>Flavobacteriales</taxon>
        <taxon>Flavobacteriaceae</taxon>
    </lineage>
</organism>
<dbReference type="Pfam" id="PF00534">
    <property type="entry name" value="Glycos_transf_1"/>
    <property type="match status" value="1"/>
</dbReference>
<feature type="domain" description="Glycosyl transferase family 1" evidence="2">
    <location>
        <begin position="184"/>
        <end position="342"/>
    </location>
</feature>
<feature type="transmembrane region" description="Helical" evidence="1">
    <location>
        <begin position="82"/>
        <end position="103"/>
    </location>
</feature>
<evidence type="ECO:0000256" key="1">
    <source>
        <dbReference type="SAM" id="Phobius"/>
    </source>
</evidence>
<keyword evidence="1" id="KW-0812">Transmembrane</keyword>
<dbReference type="InterPro" id="IPR050194">
    <property type="entry name" value="Glycosyltransferase_grp1"/>
</dbReference>
<dbReference type="PANTHER" id="PTHR45947">
    <property type="entry name" value="SULFOQUINOVOSYL TRANSFERASE SQD2"/>
    <property type="match status" value="1"/>
</dbReference>
<sequence>MKNHKTVIITSSPQITSATTYFNELGRTFMEMGFKVVIIFDKNKIRDDDSNGLIYKTWPSKRPTKLADLLFLREVIKEEKPIYIISTFGAVNISMIGGFLFGIKNRIAWYRTTSTQLKVDSQRHWFKEKILKTRKSLLLNLFATEIHTNSEKTAEDLKEYLSIKNKHIKIIYFLLKDFTLNFNVKKEEIVSFVGRFNPSKGQEVLINAIPTILEKHPNYIFYFVGDGITRSEQIVLSKKLNVYNSCVFTGSISQKGVYEILAKSKLHVSASEDEAFGMVNLEAIAFNTPILAHKVGGIPEILDEKINGYFFDFKSSENLSYRINKVLDNETLYLKLQEGARSVFENKFLLNTSNLKKRVELILKK</sequence>
<dbReference type="RefSeq" id="WP_208888996.1">
    <property type="nucleotide sequence ID" value="NZ_CP019336.1"/>
</dbReference>
<name>A0ABN5F5Q6_9FLAO</name>
<reference evidence="3 4" key="1">
    <citation type="submission" date="2017-02" db="EMBL/GenBank/DDBJ databases">
        <title>Trade-off between light-utilization and light-protection in marine flavobacteria.</title>
        <authorList>
            <person name="Kumagai Y."/>
            <person name="Yoshizawa S."/>
            <person name="Kogure K."/>
            <person name="Iwasaki W."/>
        </authorList>
    </citation>
    <scope>NUCLEOTIDE SEQUENCE [LARGE SCALE GENOMIC DNA]</scope>
    <source>
        <strain evidence="3 4">KCTC 23670</strain>
    </source>
</reference>
<dbReference type="Proteomes" id="UP000232721">
    <property type="component" value="Chromosome"/>
</dbReference>
<proteinExistence type="predicted"/>
<dbReference type="SUPFAM" id="SSF53756">
    <property type="entry name" value="UDP-Glycosyltransferase/glycogen phosphorylase"/>
    <property type="match status" value="1"/>
</dbReference>